<gene>
    <name evidence="2" type="ORF">TTHERM_00490927</name>
</gene>
<keyword evidence="1" id="KW-0812">Transmembrane</keyword>
<proteinExistence type="predicted"/>
<dbReference type="HOGENOM" id="CLU_013044_1_1_1"/>
<evidence type="ECO:0000313" key="2">
    <source>
        <dbReference type="EMBL" id="EDK31677.2"/>
    </source>
</evidence>
<dbReference type="FunCoup" id="A4VDR8">
    <property type="interactions" value="9"/>
</dbReference>
<keyword evidence="3" id="KW-1185">Reference proteome</keyword>
<sequence length="687" mass="80776">MNFTKIDIFSQPFFFHLDNKRQEKKGSIIGALLTLTIFIVTLTYFAYLTKQYLTNQINPKYRSQSFISEDNIEIDLREDLIAFRYEYDTNKIIDLIQNQQNKTYVVNYALFNYQNGLDNEIIQLEIVKCSIPELEGYNCLNFSNMKNKTIVLNTRQRIFTQIIIRTYNCYQTDQIKKTIPDNCADQNDISQLISGSRAGFRIKLFASQYNISSQQNQVSYRNQFIFLNPKQTLLTTISAQKQVTTVNKGFLIQVESKYSFPIQFNQQNQSYELDNKPLSQVSYQVDEVIQYIEIQFPTFPEILALVNSTLALLMTIGFFGRKIAQNAIKRDFFFLFLQTIYKDTYEQILQINKLFDQKKVAYLKKRISKYEIAEENEDKILTNFALIRSQSPKKLSFLDSNQFMQQSRILLSQEGFQDTLQSQSKEVEKVKIPKPILNIESSPQQSKNSFRLDSFAFSQKNQSRSPKMNSQKIPFQNQNLKSSDSIQVIKTRRYSNCNNQKINLTNQVSNQIQKNNESQSQIINQTTKEEVQNYYIQKIKTFSDMKVIQNTKKLIFKKSFWKKEAHSKFDDINEQTKKLIEQQVSRSLNILEFYKDIIFLKKAIMVLLSKEQLAAINLIGCSPKTFDKKLNIYQKTNNYFQKQMEIYSSEKLQCKYTKNFIQICLNSQNLEKVDYRIISSIIKEIQN</sequence>
<dbReference type="Proteomes" id="UP000009168">
    <property type="component" value="Unassembled WGS sequence"/>
</dbReference>
<dbReference type="OrthoDB" id="302623at2759"/>
<reference evidence="3" key="1">
    <citation type="journal article" date="2006" name="PLoS Biol.">
        <title>Macronuclear genome sequence of the ciliate Tetrahymena thermophila, a model eukaryote.</title>
        <authorList>
            <person name="Eisen J.A."/>
            <person name="Coyne R.S."/>
            <person name="Wu M."/>
            <person name="Wu D."/>
            <person name="Thiagarajan M."/>
            <person name="Wortman J.R."/>
            <person name="Badger J.H."/>
            <person name="Ren Q."/>
            <person name="Amedeo P."/>
            <person name="Jones K.M."/>
            <person name="Tallon L.J."/>
            <person name="Delcher A.L."/>
            <person name="Salzberg S.L."/>
            <person name="Silva J.C."/>
            <person name="Haas B.J."/>
            <person name="Majoros W.H."/>
            <person name="Farzad M."/>
            <person name="Carlton J.M."/>
            <person name="Smith R.K. Jr."/>
            <person name="Garg J."/>
            <person name="Pearlman R.E."/>
            <person name="Karrer K.M."/>
            <person name="Sun L."/>
            <person name="Manning G."/>
            <person name="Elde N.C."/>
            <person name="Turkewitz A.P."/>
            <person name="Asai D.J."/>
            <person name="Wilkes D.E."/>
            <person name="Wang Y."/>
            <person name="Cai H."/>
            <person name="Collins K."/>
            <person name="Stewart B.A."/>
            <person name="Lee S.R."/>
            <person name="Wilamowska K."/>
            <person name="Weinberg Z."/>
            <person name="Ruzzo W.L."/>
            <person name="Wloga D."/>
            <person name="Gaertig J."/>
            <person name="Frankel J."/>
            <person name="Tsao C.-C."/>
            <person name="Gorovsky M.A."/>
            <person name="Keeling P.J."/>
            <person name="Waller R.F."/>
            <person name="Patron N.J."/>
            <person name="Cherry J.M."/>
            <person name="Stover N.A."/>
            <person name="Krieger C.J."/>
            <person name="del Toro C."/>
            <person name="Ryder H.F."/>
            <person name="Williamson S.C."/>
            <person name="Barbeau R.A."/>
            <person name="Hamilton E.P."/>
            <person name="Orias E."/>
        </authorList>
    </citation>
    <scope>NUCLEOTIDE SEQUENCE [LARGE SCALE GENOMIC DNA]</scope>
    <source>
        <strain evidence="3">SB210</strain>
    </source>
</reference>
<dbReference type="EMBL" id="GG662691">
    <property type="protein sequence ID" value="EDK31677.2"/>
    <property type="molecule type" value="Genomic_DNA"/>
</dbReference>
<dbReference type="AlphaFoldDB" id="A4VDR8"/>
<keyword evidence="1" id="KW-0472">Membrane</keyword>
<protein>
    <submittedName>
        <fullName evidence="2">AMP-binding enzyme family protein</fullName>
    </submittedName>
</protein>
<dbReference type="InParanoid" id="A4VDR8"/>
<accession>A4VDR8</accession>
<keyword evidence="1" id="KW-1133">Transmembrane helix</keyword>
<feature type="transmembrane region" description="Helical" evidence="1">
    <location>
        <begin position="28"/>
        <end position="47"/>
    </location>
</feature>
<dbReference type="GeneID" id="7836903"/>
<organism evidence="2 3">
    <name type="scientific">Tetrahymena thermophila (strain SB210)</name>
    <dbReference type="NCBI Taxonomy" id="312017"/>
    <lineage>
        <taxon>Eukaryota</taxon>
        <taxon>Sar</taxon>
        <taxon>Alveolata</taxon>
        <taxon>Ciliophora</taxon>
        <taxon>Intramacronucleata</taxon>
        <taxon>Oligohymenophorea</taxon>
        <taxon>Hymenostomatida</taxon>
        <taxon>Tetrahymenina</taxon>
        <taxon>Tetrahymenidae</taxon>
        <taxon>Tetrahymena</taxon>
    </lineage>
</organism>
<dbReference type="RefSeq" id="XP_001471359.2">
    <property type="nucleotide sequence ID" value="XM_001471309.2"/>
</dbReference>
<evidence type="ECO:0000256" key="1">
    <source>
        <dbReference type="SAM" id="Phobius"/>
    </source>
</evidence>
<name>A4VDR8_TETTS</name>
<evidence type="ECO:0000313" key="3">
    <source>
        <dbReference type="Proteomes" id="UP000009168"/>
    </source>
</evidence>
<dbReference type="KEGG" id="tet:TTHERM_00490927"/>